<evidence type="ECO:0000259" key="2">
    <source>
        <dbReference type="Pfam" id="PF13188"/>
    </source>
</evidence>
<feature type="coiled-coil region" evidence="1">
    <location>
        <begin position="1"/>
        <end position="53"/>
    </location>
</feature>
<dbReference type="Pfam" id="PF13188">
    <property type="entry name" value="PAS_8"/>
    <property type="match status" value="1"/>
</dbReference>
<evidence type="ECO:0000256" key="1">
    <source>
        <dbReference type="SAM" id="Coils"/>
    </source>
</evidence>
<dbReference type="InterPro" id="IPR035965">
    <property type="entry name" value="PAS-like_dom_sf"/>
</dbReference>
<dbReference type="SUPFAM" id="SSF55785">
    <property type="entry name" value="PYP-like sensor domain (PAS domain)"/>
    <property type="match status" value="2"/>
</dbReference>
<dbReference type="Gene3D" id="3.30.450.20">
    <property type="entry name" value="PAS domain"/>
    <property type="match status" value="2"/>
</dbReference>
<dbReference type="InterPro" id="IPR000014">
    <property type="entry name" value="PAS"/>
</dbReference>
<name>X0WN93_9ZZZZ</name>
<dbReference type="NCBIfam" id="TIGR00229">
    <property type="entry name" value="sensory_box"/>
    <property type="match status" value="1"/>
</dbReference>
<proteinExistence type="predicted"/>
<dbReference type="EMBL" id="BARS01041427">
    <property type="protein sequence ID" value="GAG32105.1"/>
    <property type="molecule type" value="Genomic_DNA"/>
</dbReference>
<gene>
    <name evidence="3" type="ORF">S01H1_63006</name>
</gene>
<sequence length="197" mass="22966">MKDENKTKVELIKELKFLREEREKGVFKDITKLKKAKQAIQESENRFRELFNHISSGVAVYEAKDNGKDFIIRDFNRAAEKIDKVNKEDIIGKSVLKVFPGVKDFGLFKVFQEAYKTGKPQHHPISLYKDQRITGWIENYVYKLPSGEIVAVHDDITERKQAEKQTKDSEERLKILFDYAPDAYYISDLKGNFIDGN</sequence>
<evidence type="ECO:0000313" key="3">
    <source>
        <dbReference type="EMBL" id="GAG32105.1"/>
    </source>
</evidence>
<keyword evidence="1" id="KW-0175">Coiled coil</keyword>
<protein>
    <recommendedName>
        <fullName evidence="2">PAS domain-containing protein</fullName>
    </recommendedName>
</protein>
<feature type="non-terminal residue" evidence="3">
    <location>
        <position position="197"/>
    </location>
</feature>
<comment type="caution">
    <text evidence="3">The sequence shown here is derived from an EMBL/GenBank/DDBJ whole genome shotgun (WGS) entry which is preliminary data.</text>
</comment>
<accession>X0WN93</accession>
<dbReference type="AlphaFoldDB" id="X0WN93"/>
<reference evidence="3" key="1">
    <citation type="journal article" date="2014" name="Front. Microbiol.">
        <title>High frequency of phylogenetically diverse reductive dehalogenase-homologous genes in deep subseafloor sedimentary metagenomes.</title>
        <authorList>
            <person name="Kawai M."/>
            <person name="Futagami T."/>
            <person name="Toyoda A."/>
            <person name="Takaki Y."/>
            <person name="Nishi S."/>
            <person name="Hori S."/>
            <person name="Arai W."/>
            <person name="Tsubouchi T."/>
            <person name="Morono Y."/>
            <person name="Uchiyama I."/>
            <person name="Ito T."/>
            <person name="Fujiyama A."/>
            <person name="Inagaki F."/>
            <person name="Takami H."/>
        </authorList>
    </citation>
    <scope>NUCLEOTIDE SEQUENCE</scope>
    <source>
        <strain evidence="3">Expedition CK06-06</strain>
    </source>
</reference>
<feature type="domain" description="PAS" evidence="2">
    <location>
        <begin position="45"/>
        <end position="82"/>
    </location>
</feature>
<organism evidence="3">
    <name type="scientific">marine sediment metagenome</name>
    <dbReference type="NCBI Taxonomy" id="412755"/>
    <lineage>
        <taxon>unclassified sequences</taxon>
        <taxon>metagenomes</taxon>
        <taxon>ecological metagenomes</taxon>
    </lineage>
</organism>